<feature type="transmembrane region" description="Helical" evidence="1">
    <location>
        <begin position="307"/>
        <end position="333"/>
    </location>
</feature>
<dbReference type="PANTHER" id="PTHR34814:SF2">
    <property type="entry name" value="DUF3533 DOMAIN-CONTAINING PROTEIN"/>
    <property type="match status" value="1"/>
</dbReference>
<feature type="transmembrane region" description="Helical" evidence="1">
    <location>
        <begin position="354"/>
        <end position="378"/>
    </location>
</feature>
<feature type="domain" description="DUF3533" evidence="2">
    <location>
        <begin position="353"/>
        <end position="410"/>
    </location>
</feature>
<feature type="transmembrane region" description="Helical" evidence="1">
    <location>
        <begin position="24"/>
        <end position="47"/>
    </location>
</feature>
<proteinExistence type="predicted"/>
<keyword evidence="4" id="KW-1185">Reference proteome</keyword>
<dbReference type="EMBL" id="CP099419">
    <property type="protein sequence ID" value="USW49984.1"/>
    <property type="molecule type" value="Genomic_DNA"/>
</dbReference>
<gene>
    <name evidence="3" type="ORF">Slin15195_G033030</name>
</gene>
<evidence type="ECO:0000259" key="2">
    <source>
        <dbReference type="Pfam" id="PF12051"/>
    </source>
</evidence>
<evidence type="ECO:0000256" key="1">
    <source>
        <dbReference type="SAM" id="Phobius"/>
    </source>
</evidence>
<sequence>MPSNIDRGRLHPRDTFWDGKRKPFLIGVCFTFLLLQILFLGNLSYLYGVVFKSSYRTHNLEILNVNLETSTSTVQGAVDAAYSRLQGDGFFSLQSRPSTQYNTVDAAREAVCKGHFWAAVVINEGASSRLSSALAGGEAAEIYDSSDAATLVINSAKYSTASLGEVVGNLQTLLAAASQAYTSVGRNASSTLDISSVAAVTAFRSPISSKTVDIMPTNQGPRVLYNTVSMVFPIIQQFFFLMALNGLSTTYKLYTSLRVRYAVFMRGFLGTVYTFISSLCMAGYMWAFREDWGVEAGQFVLTWMVLWLYMFINFGLLDTLTAFVPMSFVPFFMSVEFKKNGIETPIKDTADSALVTWVVINVASTIYPLALTAGFYHWGVALPAYNTYNLLVEVWTHGCNPMHAQCLGVLLPGPSWASCLPTSGCGEDA</sequence>
<dbReference type="PANTHER" id="PTHR34814">
    <property type="entry name" value="NITROSOGUANIDINE RESISTANCE PROTEIN SNG1"/>
    <property type="match status" value="1"/>
</dbReference>
<dbReference type="InterPro" id="IPR022703">
    <property type="entry name" value="DUF3533"/>
</dbReference>
<feature type="transmembrane region" description="Helical" evidence="1">
    <location>
        <begin position="223"/>
        <end position="247"/>
    </location>
</feature>
<evidence type="ECO:0000313" key="3">
    <source>
        <dbReference type="EMBL" id="USW49984.1"/>
    </source>
</evidence>
<dbReference type="Proteomes" id="UP001056384">
    <property type="component" value="Chromosome 2"/>
</dbReference>
<keyword evidence="1" id="KW-0812">Transmembrane</keyword>
<accession>A0A9Q9AIF5</accession>
<dbReference type="GO" id="GO:0016020">
    <property type="term" value="C:membrane"/>
    <property type="evidence" value="ECO:0007669"/>
    <property type="project" value="TreeGrafter"/>
</dbReference>
<keyword evidence="1" id="KW-0472">Membrane</keyword>
<protein>
    <recommendedName>
        <fullName evidence="2">DUF3533 domain-containing protein</fullName>
    </recommendedName>
</protein>
<evidence type="ECO:0000313" key="4">
    <source>
        <dbReference type="Proteomes" id="UP001056384"/>
    </source>
</evidence>
<name>A0A9Q9AIF5_9PEZI</name>
<organism evidence="3 4">
    <name type="scientific">Septoria linicola</name>
    <dbReference type="NCBI Taxonomy" id="215465"/>
    <lineage>
        <taxon>Eukaryota</taxon>
        <taxon>Fungi</taxon>
        <taxon>Dikarya</taxon>
        <taxon>Ascomycota</taxon>
        <taxon>Pezizomycotina</taxon>
        <taxon>Dothideomycetes</taxon>
        <taxon>Dothideomycetidae</taxon>
        <taxon>Mycosphaerellales</taxon>
        <taxon>Mycosphaerellaceae</taxon>
        <taxon>Septoria</taxon>
    </lineage>
</organism>
<keyword evidence="1" id="KW-1133">Transmembrane helix</keyword>
<feature type="domain" description="DUF3533" evidence="2">
    <location>
        <begin position="32"/>
        <end position="333"/>
    </location>
</feature>
<reference evidence="3" key="1">
    <citation type="submission" date="2022-06" db="EMBL/GenBank/DDBJ databases">
        <title>Complete genome sequences of two strains of the flax pathogen Septoria linicola.</title>
        <authorList>
            <person name="Lapalu N."/>
            <person name="Simon A."/>
            <person name="Demenou B."/>
            <person name="Paumier D."/>
            <person name="Guillot M.-P."/>
            <person name="Gout L."/>
            <person name="Valade R."/>
        </authorList>
    </citation>
    <scope>NUCLEOTIDE SEQUENCE</scope>
    <source>
        <strain evidence="3">SE15195</strain>
    </source>
</reference>
<dbReference type="AlphaFoldDB" id="A0A9Q9AIF5"/>
<dbReference type="InterPro" id="IPR053001">
    <property type="entry name" value="MNNG_permease-like"/>
</dbReference>
<dbReference type="Pfam" id="PF12051">
    <property type="entry name" value="DUF3533"/>
    <property type="match status" value="2"/>
</dbReference>
<feature type="transmembrane region" description="Helical" evidence="1">
    <location>
        <begin position="268"/>
        <end position="287"/>
    </location>
</feature>